<protein>
    <submittedName>
        <fullName evidence="1">Uncharacterized protein</fullName>
    </submittedName>
</protein>
<dbReference type="OrthoDB" id="4092725at2759"/>
<gene>
    <name evidence="1" type="ORF">ASCRUDRAFT_39959</name>
</gene>
<dbReference type="GeneID" id="30964613"/>
<feature type="non-terminal residue" evidence="1">
    <location>
        <position position="161"/>
    </location>
</feature>
<reference evidence="2" key="1">
    <citation type="submission" date="2016-05" db="EMBL/GenBank/DDBJ databases">
        <title>Comparative genomics of biotechnologically important yeasts.</title>
        <authorList>
            <consortium name="DOE Joint Genome Institute"/>
            <person name="Riley R."/>
            <person name="Haridas S."/>
            <person name="Wolfe K.H."/>
            <person name="Lopes M.R."/>
            <person name="Hittinger C.T."/>
            <person name="Goker M."/>
            <person name="Salamov A."/>
            <person name="Wisecaver J."/>
            <person name="Long T.M."/>
            <person name="Aerts A.L."/>
            <person name="Barry K."/>
            <person name="Choi C."/>
            <person name="Clum A."/>
            <person name="Coughlan A.Y."/>
            <person name="Deshpande S."/>
            <person name="Douglass A.P."/>
            <person name="Hanson S.J."/>
            <person name="Klenk H.-P."/>
            <person name="Labutti K."/>
            <person name="Lapidus A."/>
            <person name="Lindquist E."/>
            <person name="Lipzen A."/>
            <person name="Meier-Kolthoff J.P."/>
            <person name="Ohm R.A."/>
            <person name="Otillar R.P."/>
            <person name="Pangilinan J."/>
            <person name="Peng Y."/>
            <person name="Rokas A."/>
            <person name="Rosa C.A."/>
            <person name="Scheuner C."/>
            <person name="Sibirny A.A."/>
            <person name="Slot J.C."/>
            <person name="Stielow J.B."/>
            <person name="Sun H."/>
            <person name="Kurtzman C.P."/>
            <person name="Blackwell M."/>
            <person name="Grigoriev I.V."/>
            <person name="Jeffries T.W."/>
        </authorList>
    </citation>
    <scope>NUCLEOTIDE SEQUENCE [LARGE SCALE GENOMIC DNA]</scope>
    <source>
        <strain evidence="2">DSM 1968</strain>
    </source>
</reference>
<keyword evidence="2" id="KW-1185">Reference proteome</keyword>
<sequence length="161" mass="18550">MKAFLLVSALLIIPSILLFNFNYNYSFLIASLTSTKSLLNDLHITIPIELRVEDGMNYPDLHLAVQTQLNHEIFSGPLLLDYNFQISTLVSASANSSYDTSHSAYNVKLFLTEDKDESIYVDSLERFGVLYYNLETINTNDLPFYITQTIFYNMFLDEYKL</sequence>
<evidence type="ECO:0000313" key="2">
    <source>
        <dbReference type="Proteomes" id="UP000095038"/>
    </source>
</evidence>
<dbReference type="AlphaFoldDB" id="A0A1D2V9B4"/>
<dbReference type="InParanoid" id="A0A1D2V9B4"/>
<accession>A0A1D2V9B4</accession>
<proteinExistence type="predicted"/>
<evidence type="ECO:0000313" key="1">
    <source>
        <dbReference type="EMBL" id="ODV58043.1"/>
    </source>
</evidence>
<organism evidence="1 2">
    <name type="scientific">Ascoidea rubescens DSM 1968</name>
    <dbReference type="NCBI Taxonomy" id="1344418"/>
    <lineage>
        <taxon>Eukaryota</taxon>
        <taxon>Fungi</taxon>
        <taxon>Dikarya</taxon>
        <taxon>Ascomycota</taxon>
        <taxon>Saccharomycotina</taxon>
        <taxon>Saccharomycetes</taxon>
        <taxon>Ascoideaceae</taxon>
        <taxon>Ascoidea</taxon>
    </lineage>
</organism>
<dbReference type="STRING" id="1344418.A0A1D2V9B4"/>
<dbReference type="Proteomes" id="UP000095038">
    <property type="component" value="Unassembled WGS sequence"/>
</dbReference>
<name>A0A1D2V9B4_9ASCO</name>
<dbReference type="RefSeq" id="XP_020044350.1">
    <property type="nucleotide sequence ID" value="XM_020190977.1"/>
</dbReference>
<dbReference type="EMBL" id="KV454495">
    <property type="protein sequence ID" value="ODV58043.1"/>
    <property type="molecule type" value="Genomic_DNA"/>
</dbReference>